<evidence type="ECO:0000259" key="2">
    <source>
        <dbReference type="Pfam" id="PF00534"/>
    </source>
</evidence>
<evidence type="ECO:0000313" key="6">
    <source>
        <dbReference type="Proteomes" id="UP000717534"/>
    </source>
</evidence>
<keyword evidence="6" id="KW-1185">Reference proteome</keyword>
<reference evidence="5 6" key="1">
    <citation type="submission" date="2021-02" db="EMBL/GenBank/DDBJ databases">
        <title>Activity-based single-cell genomes from oceanic crustal fluid captures similar information to metagenomic and metatranscriptomic surveys with orders of magnitude less sampling.</title>
        <authorList>
            <person name="D'Angelo T.S."/>
            <person name="Orcutt B.N."/>
        </authorList>
    </citation>
    <scope>NUCLEOTIDE SEQUENCE [LARGE SCALE GENOMIC DNA]</scope>
    <source>
        <strain evidence="5">AH-315-G02</strain>
    </source>
</reference>
<dbReference type="SUPFAM" id="SSF53335">
    <property type="entry name" value="S-adenosyl-L-methionine-dependent methyltransferases"/>
    <property type="match status" value="1"/>
</dbReference>
<feature type="domain" description="Methyltransferase type 11" evidence="3">
    <location>
        <begin position="38"/>
        <end position="119"/>
    </location>
</feature>
<dbReference type="InterPro" id="IPR029063">
    <property type="entry name" value="SAM-dependent_MTases_sf"/>
</dbReference>
<evidence type="ECO:0000313" key="5">
    <source>
        <dbReference type="EMBL" id="MBN4068889.1"/>
    </source>
</evidence>
<dbReference type="Gene3D" id="3.40.50.150">
    <property type="entry name" value="Vaccinia Virus protein VP39"/>
    <property type="match status" value="1"/>
</dbReference>
<proteinExistence type="predicted"/>
<dbReference type="PANTHER" id="PTHR46401:SF2">
    <property type="entry name" value="GLYCOSYLTRANSFERASE WBBK-RELATED"/>
    <property type="match status" value="1"/>
</dbReference>
<dbReference type="Gene3D" id="3.40.50.2000">
    <property type="entry name" value="Glycogen Phosphorylase B"/>
    <property type="match status" value="2"/>
</dbReference>
<feature type="non-terminal residue" evidence="5">
    <location>
        <position position="986"/>
    </location>
</feature>
<dbReference type="Proteomes" id="UP000717534">
    <property type="component" value="Unassembled WGS sequence"/>
</dbReference>
<dbReference type="InterPro" id="IPR001296">
    <property type="entry name" value="Glyco_trans_1"/>
</dbReference>
<evidence type="ECO:0000256" key="1">
    <source>
        <dbReference type="ARBA" id="ARBA00022679"/>
    </source>
</evidence>
<gene>
    <name evidence="5" type="ORF">JYU06_05160</name>
</gene>
<sequence>MSDYYEQNNLWDRELTDQEKERIILFSKMIPGDVESILDAGCGSGTLTNSVRGYTITGVDRSRAALKHYQHKQVHGSLDNLLCFDDDSFDLVVCSDVLEHLPVDIYSKTINELKRVSKKYILIISPNNEDLEANQGKCINCSTVFHINYHIRSLGVEAIITLFRDDYAPLVYTYFGEPWSSDPPQKYSLKRSLGKGYKHWENALCPLCGTIQEGDIEYDLETDKLINSGLDGFFNHSTEVMILFACIKAKKKFCDFEMFSSDKNAMLSEKKIPDISVFHRQYIDTSNAAFIKERSHFYPLTSYILKNSENNWIDPPEESPFECCFFGDNGSQFDHALFVIPFLHKGQTLFITYIDIELRETVQVNSYCLERGYIHLLDIVFTGSNESKTVSVVLPDELVPSNEGLQFELLIKGKKASSVPIPFLEFYLDKSPSTLSIIDEKNVDFLEQPYVLTEFANYKPLLAGQIIWAPVESYMYHHHYKCLYWNIATLAEYQHDLICRKVHVKEMVSYKRFLQLNAIQNRLGDRQKELSQGQSKLGEDLGKLGEGQDTLRNELLLSINDIYGVKESVYALSNTVDRLLHTIRHPLKVLFERVWSRKPEILPESLRGKKHLLILTPDVKIDRRTVQMCQSIISRFDIRCTIIAALKDEDTFTNEMLQVKRINPHKTKKYRAPVGAWESEAEFDLDNFYWLHFQYLHMAMEENIDCLMCCDLPVLPAAVYAAKCKSVPLIYDAHELYPEQAIFPENKRELYTRVEREFVAYPDLVITVNDSIAGEMAKRYGIKKPKVILNALDAPDTFDIHHRYNYFREKLPVSEGTKIVLFQGGYSPNRNLDLFVKSAKYLADSNVVLVLMGFGEYQRDLEKIAEKDHMLNHRVFFFPAVDQSVLLHYSASADVGIIPYPHTDLNSYYCTPNKLFEFIQAGLPIIAQDSPELNRFVRENNIGNSRKMESAEDIAVVINNYFSEKKDYRQQLLHLREKICWSVEEV</sequence>
<dbReference type="CDD" id="cd02440">
    <property type="entry name" value="AdoMet_MTases"/>
    <property type="match status" value="1"/>
</dbReference>
<dbReference type="SUPFAM" id="SSF53756">
    <property type="entry name" value="UDP-Glycosyltransferase/glycogen phosphorylase"/>
    <property type="match status" value="1"/>
</dbReference>
<dbReference type="EMBL" id="JAFITO010000073">
    <property type="protein sequence ID" value="MBN4068889.1"/>
    <property type="molecule type" value="Genomic_DNA"/>
</dbReference>
<keyword evidence="5" id="KW-0489">Methyltransferase</keyword>
<name>A0ABS3AUW9_9BACT</name>
<dbReference type="GO" id="GO:0008168">
    <property type="term" value="F:methyltransferase activity"/>
    <property type="evidence" value="ECO:0007669"/>
    <property type="project" value="UniProtKB-KW"/>
</dbReference>
<accession>A0ABS3AUW9</accession>
<protein>
    <submittedName>
        <fullName evidence="5">Methyltransferase domain-containing protein</fullName>
    </submittedName>
</protein>
<dbReference type="InterPro" id="IPR013216">
    <property type="entry name" value="Methyltransf_11"/>
</dbReference>
<dbReference type="GO" id="GO:0032259">
    <property type="term" value="P:methylation"/>
    <property type="evidence" value="ECO:0007669"/>
    <property type="project" value="UniProtKB-KW"/>
</dbReference>
<dbReference type="InterPro" id="IPR028098">
    <property type="entry name" value="Glyco_trans_4-like_N"/>
</dbReference>
<keyword evidence="1" id="KW-0808">Transferase</keyword>
<evidence type="ECO:0000259" key="3">
    <source>
        <dbReference type="Pfam" id="PF08241"/>
    </source>
</evidence>
<feature type="domain" description="Glycosyl transferase family 1" evidence="2">
    <location>
        <begin position="808"/>
        <end position="969"/>
    </location>
</feature>
<evidence type="ECO:0000259" key="4">
    <source>
        <dbReference type="Pfam" id="PF13439"/>
    </source>
</evidence>
<dbReference type="Pfam" id="PF13439">
    <property type="entry name" value="Glyco_transf_4"/>
    <property type="match status" value="1"/>
</dbReference>
<dbReference type="Pfam" id="PF08241">
    <property type="entry name" value="Methyltransf_11"/>
    <property type="match status" value="1"/>
</dbReference>
<dbReference type="PANTHER" id="PTHR46401">
    <property type="entry name" value="GLYCOSYLTRANSFERASE WBBK-RELATED"/>
    <property type="match status" value="1"/>
</dbReference>
<dbReference type="Pfam" id="PF00534">
    <property type="entry name" value="Glycos_transf_1"/>
    <property type="match status" value="1"/>
</dbReference>
<comment type="caution">
    <text evidence="5">The sequence shown here is derived from an EMBL/GenBank/DDBJ whole genome shotgun (WGS) entry which is preliminary data.</text>
</comment>
<feature type="domain" description="Glycosyltransferase subfamily 4-like N-terminal" evidence="4">
    <location>
        <begin position="686"/>
        <end position="793"/>
    </location>
</feature>
<organism evidence="5 6">
    <name type="scientific">Desulfotalea psychrophila</name>
    <dbReference type="NCBI Taxonomy" id="84980"/>
    <lineage>
        <taxon>Bacteria</taxon>
        <taxon>Pseudomonadati</taxon>
        <taxon>Thermodesulfobacteriota</taxon>
        <taxon>Desulfobulbia</taxon>
        <taxon>Desulfobulbales</taxon>
        <taxon>Desulfocapsaceae</taxon>
        <taxon>Desulfotalea</taxon>
    </lineage>
</organism>